<dbReference type="GO" id="GO:0008061">
    <property type="term" value="F:chitin binding"/>
    <property type="evidence" value="ECO:0007669"/>
    <property type="project" value="UniProtKB-UniRule"/>
</dbReference>
<dbReference type="InterPro" id="IPR017853">
    <property type="entry name" value="GH"/>
</dbReference>
<dbReference type="SUPFAM" id="SSF51445">
    <property type="entry name" value="(Trans)glycosidases"/>
    <property type="match status" value="1"/>
</dbReference>
<comment type="subcellular location">
    <subcellularLocation>
        <location evidence="2">Secreted</location>
    </subcellularLocation>
</comment>
<keyword evidence="10 13" id="KW-0326">Glycosidase</keyword>
<dbReference type="Gene3D" id="3.10.50.10">
    <property type="match status" value="1"/>
</dbReference>
<keyword evidence="8" id="KW-0146">Chitin degradation</keyword>
<dbReference type="GO" id="GO:0000272">
    <property type="term" value="P:polysaccharide catabolic process"/>
    <property type="evidence" value="ECO:0007669"/>
    <property type="project" value="UniProtKB-KW"/>
</dbReference>
<feature type="compositionally biased region" description="Basic and acidic residues" evidence="14">
    <location>
        <begin position="751"/>
        <end position="761"/>
    </location>
</feature>
<feature type="disulfide bond" evidence="12">
    <location>
        <begin position="134"/>
        <end position="148"/>
    </location>
</feature>
<dbReference type="EC" id="3.2.1.14" evidence="4"/>
<dbReference type="GO" id="GO:0006032">
    <property type="term" value="P:chitin catabolic process"/>
    <property type="evidence" value="ECO:0007669"/>
    <property type="project" value="UniProtKB-KW"/>
</dbReference>
<dbReference type="InterPro" id="IPR029070">
    <property type="entry name" value="Chitinase_insertion_sf"/>
</dbReference>
<dbReference type="SMART" id="SM00270">
    <property type="entry name" value="ChtBD1"/>
    <property type="match status" value="2"/>
</dbReference>
<dbReference type="Gene3D" id="3.30.60.10">
    <property type="entry name" value="Endochitinase-like"/>
    <property type="match status" value="1"/>
</dbReference>
<comment type="catalytic activity">
    <reaction evidence="1">
        <text>Random endo-hydrolysis of N-acetyl-beta-D-glucosaminide (1-&gt;4)-beta-linkages in chitin and chitodextrins.</text>
        <dbReference type="EC" id="3.2.1.14"/>
    </reaction>
</comment>
<feature type="domain" description="Chitin-binding type-1" evidence="16">
    <location>
        <begin position="115"/>
        <end position="163"/>
    </location>
</feature>
<dbReference type="EMBL" id="VYYT01000055">
    <property type="protein sequence ID" value="KAK2773617.1"/>
    <property type="molecule type" value="Genomic_DNA"/>
</dbReference>
<evidence type="ECO:0000256" key="10">
    <source>
        <dbReference type="ARBA" id="ARBA00023295"/>
    </source>
</evidence>
<evidence type="ECO:0000256" key="14">
    <source>
        <dbReference type="SAM" id="MobiDB-lite"/>
    </source>
</evidence>
<feature type="region of interest" description="Disordered" evidence="14">
    <location>
        <begin position="1001"/>
        <end position="1087"/>
    </location>
</feature>
<dbReference type="PROSITE" id="PS50941">
    <property type="entry name" value="CHIT_BIND_I_2"/>
    <property type="match status" value="1"/>
</dbReference>
<dbReference type="Pfam" id="PF00704">
    <property type="entry name" value="Glyco_hydro_18"/>
    <property type="match status" value="1"/>
</dbReference>
<evidence type="ECO:0000256" key="5">
    <source>
        <dbReference type="ARBA" id="ARBA00022525"/>
    </source>
</evidence>
<keyword evidence="6 12" id="KW-0147">Chitin-binding</keyword>
<evidence type="ECO:0000256" key="4">
    <source>
        <dbReference type="ARBA" id="ARBA00012729"/>
    </source>
</evidence>
<gene>
    <name evidence="18" type="ORF">CKAH01_13535</name>
</gene>
<dbReference type="PROSITE" id="PS01095">
    <property type="entry name" value="GH18_1"/>
    <property type="match status" value="1"/>
</dbReference>
<comment type="caution">
    <text evidence="12">Lacks conserved residue(s) required for the propagation of feature annotation.</text>
</comment>
<dbReference type="InterPro" id="IPR011583">
    <property type="entry name" value="Chitinase_II/V-like_cat"/>
</dbReference>
<keyword evidence="11" id="KW-0624">Polysaccharide degradation</keyword>
<evidence type="ECO:0000313" key="19">
    <source>
        <dbReference type="Proteomes" id="UP001281614"/>
    </source>
</evidence>
<comment type="caution">
    <text evidence="18">The sequence shown here is derived from an EMBL/GenBank/DDBJ whole genome shotgun (WGS) entry which is preliminary data.</text>
</comment>
<dbReference type="SUPFAM" id="SSF57016">
    <property type="entry name" value="Plant lectins/antimicrobial peptides"/>
    <property type="match status" value="1"/>
</dbReference>
<dbReference type="InterPro" id="IPR036861">
    <property type="entry name" value="Endochitinase-like_sf"/>
</dbReference>
<feature type="chain" id="PRO_5042294507" description="chitinase" evidence="15">
    <location>
        <begin position="18"/>
        <end position="1183"/>
    </location>
</feature>
<comment type="similarity">
    <text evidence="3">Belongs to the glycosyl hydrolase 18 family. Chitinase class V subfamily.</text>
</comment>
<dbReference type="InterPro" id="IPR001002">
    <property type="entry name" value="Chitin-bd_1"/>
</dbReference>
<evidence type="ECO:0000256" key="15">
    <source>
        <dbReference type="SAM" id="SignalP"/>
    </source>
</evidence>
<evidence type="ECO:0000256" key="7">
    <source>
        <dbReference type="ARBA" id="ARBA00022801"/>
    </source>
</evidence>
<proteinExistence type="inferred from homology"/>
<evidence type="ECO:0000256" key="2">
    <source>
        <dbReference type="ARBA" id="ARBA00004613"/>
    </source>
</evidence>
<evidence type="ECO:0000256" key="9">
    <source>
        <dbReference type="ARBA" id="ARBA00023277"/>
    </source>
</evidence>
<evidence type="ECO:0000256" key="13">
    <source>
        <dbReference type="RuleBase" id="RU000489"/>
    </source>
</evidence>
<dbReference type="InterPro" id="IPR001223">
    <property type="entry name" value="Glyco_hydro18_cat"/>
</dbReference>
<evidence type="ECO:0000259" key="16">
    <source>
        <dbReference type="PROSITE" id="PS50941"/>
    </source>
</evidence>
<feature type="domain" description="GH18" evidence="17">
    <location>
        <begin position="178"/>
        <end position="533"/>
    </location>
</feature>
<keyword evidence="5" id="KW-0964">Secreted</keyword>
<evidence type="ECO:0000256" key="3">
    <source>
        <dbReference type="ARBA" id="ARBA00008682"/>
    </source>
</evidence>
<evidence type="ECO:0000256" key="6">
    <source>
        <dbReference type="ARBA" id="ARBA00022669"/>
    </source>
</evidence>
<sequence length="1183" mass="129934">MRASLIGLLAWSAFSLAANSNSSLVSSNRTGTFNVSEAIERVKAEKDAEPNFLLNSAFSILGTDAPAELLELPVGTCNAETPCVNGACCSGISGLCGYSPSECGVGNCTSNCDAKAECGQYGVPGKQTCQLGVCCSKFGFCGSTDDFCDAEEGCQKDFGGCGPPKRPSCSKDGTSINKRSIGYYETWANTRPCSSVSPEQLNLQGLTHVNFAFIFFEPDTFELTPMDKNAGSLISRFTKLKERKPGLETWVSVGGWSFNDPGKYQQAFSTMSSTAANRKKFIGNLIRFMETYGFDGMDMDWEYPTADDRGGKPDDKANFVLLSKDIKEAFSKKGYGYSLTLPASYWYLQHFDLAKLQPYVDWFNLMSYDLHGTWDAASKFVGPCVATHTNLTEIDLGLDLLWRAGVKSENVVLGQGLYGRSFTLKDSNCNKPNGVCQFSGGAKAGPCSKASGILNLQEIFDIIDEKKLKPTHDKTAGVKWINWDNDQWVSYDDDETLLQKREFAASRWLGGMMIWALDQIDQDSTIGGSMTPEEMEEAEAIYQDEAAKGVCYTTMCDDKCRTGDHEAAQMRGQPGLLSTMSHCPKDQVRRLCCSKGTTMGTCKWRGFRGLGLSCTGGCGDGETEVTTNTNHVTKDEDQTCTGGAQSYCCSGFKPPISREQIGEKFKDEAADLALEAAETLALEIAAKAFCRVAIMAATLPLRLIPFVGWIASIALQVAMPALVQVCAKGVAKAGKSVFKFKGKDYEVKVDKPLTSKADRPATKPPTKASDKPKTCKTKKLQARAFRNIKSYTTPRYVAPGRRVRERKCNGDRAKQACYNYSSVIARRRDLQSLTCPSDKALRAPRPIVGEYNEQHHTAWSSGWLQEADLECERDEYPGASVWQARDNSVWIRLIPATDNSRAAWLFGGCPDREEEHLVGERSIGTSVDGCRTYDVWQRTLQKMETVIDIQFTNMGNMPPDFGITANPCWPKTLVNDPGFALLTDDPWYRQGTDRDEFIEHYEDEPGTQFTNGKVNKYSWGYTKPRGTGNNNNNNPPSDDDSNTDMPDPSDDEDDDPSFPGRRALDELDNGNRSPGDLVIREGNSMRRPTSEELFEDLGLLRCEDQHCQREMEELGYASLPVVRETATSPAMAEAVATPSITGSSPEATIEVPASLSYALEVAAEVSDAARSIITPAPRHNPTM</sequence>
<keyword evidence="9" id="KW-0119">Carbohydrate metabolism</keyword>
<dbReference type="GO" id="GO:0005576">
    <property type="term" value="C:extracellular region"/>
    <property type="evidence" value="ECO:0007669"/>
    <property type="project" value="UniProtKB-SubCell"/>
</dbReference>
<dbReference type="PROSITE" id="PS00026">
    <property type="entry name" value="CHIT_BIND_I_1"/>
    <property type="match status" value="1"/>
</dbReference>
<dbReference type="PANTHER" id="PTHR11177:SF333">
    <property type="entry name" value="CHITINASE"/>
    <property type="match status" value="1"/>
</dbReference>
<dbReference type="InterPro" id="IPR001579">
    <property type="entry name" value="Glyco_hydro_18_chit_AS"/>
</dbReference>
<evidence type="ECO:0000256" key="8">
    <source>
        <dbReference type="ARBA" id="ARBA00023024"/>
    </source>
</evidence>
<accession>A0AAD9YN26</accession>
<name>A0AAD9YN26_COLKA</name>
<evidence type="ECO:0000313" key="18">
    <source>
        <dbReference type="EMBL" id="KAK2773617.1"/>
    </source>
</evidence>
<keyword evidence="15" id="KW-0732">Signal</keyword>
<dbReference type="PANTHER" id="PTHR11177">
    <property type="entry name" value="CHITINASE"/>
    <property type="match status" value="1"/>
</dbReference>
<dbReference type="InterPro" id="IPR050314">
    <property type="entry name" value="Glycosyl_Hydrlase_18"/>
</dbReference>
<feature type="compositionally biased region" description="Acidic residues" evidence="14">
    <location>
        <begin position="1037"/>
        <end position="1056"/>
    </location>
</feature>
<organism evidence="18 19">
    <name type="scientific">Colletotrichum kahawae</name>
    <name type="common">Coffee berry disease fungus</name>
    <dbReference type="NCBI Taxonomy" id="34407"/>
    <lineage>
        <taxon>Eukaryota</taxon>
        <taxon>Fungi</taxon>
        <taxon>Dikarya</taxon>
        <taxon>Ascomycota</taxon>
        <taxon>Pezizomycotina</taxon>
        <taxon>Sordariomycetes</taxon>
        <taxon>Hypocreomycetidae</taxon>
        <taxon>Glomerellales</taxon>
        <taxon>Glomerellaceae</taxon>
        <taxon>Colletotrichum</taxon>
        <taxon>Colletotrichum gloeosporioides species complex</taxon>
    </lineage>
</organism>
<reference evidence="18" key="1">
    <citation type="submission" date="2023-02" db="EMBL/GenBank/DDBJ databases">
        <title>Colletotrichum kahawae CIFC_Que2 genome sequencing and assembly.</title>
        <authorList>
            <person name="Baroncelli R."/>
        </authorList>
    </citation>
    <scope>NUCLEOTIDE SEQUENCE</scope>
    <source>
        <strain evidence="18">CIFC_Que2</strain>
    </source>
</reference>
<dbReference type="InterPro" id="IPR018371">
    <property type="entry name" value="Chitin-binding_1_CS"/>
</dbReference>
<dbReference type="SUPFAM" id="SSF54556">
    <property type="entry name" value="Chitinase insertion domain"/>
    <property type="match status" value="1"/>
</dbReference>
<evidence type="ECO:0000259" key="17">
    <source>
        <dbReference type="PROSITE" id="PS51910"/>
    </source>
</evidence>
<evidence type="ECO:0000256" key="11">
    <source>
        <dbReference type="ARBA" id="ARBA00023326"/>
    </source>
</evidence>
<keyword evidence="12" id="KW-1015">Disulfide bond</keyword>
<keyword evidence="19" id="KW-1185">Reference proteome</keyword>
<feature type="disulfide bond" evidence="12">
    <location>
        <begin position="129"/>
        <end position="141"/>
    </location>
</feature>
<dbReference type="SMART" id="SM00636">
    <property type="entry name" value="Glyco_18"/>
    <property type="match status" value="1"/>
</dbReference>
<protein>
    <recommendedName>
        <fullName evidence="4">chitinase</fullName>
        <ecNumber evidence="4">3.2.1.14</ecNumber>
    </recommendedName>
</protein>
<dbReference type="Pfam" id="PF00187">
    <property type="entry name" value="Chitin_bind_1"/>
    <property type="match status" value="1"/>
</dbReference>
<keyword evidence="7 13" id="KW-0378">Hydrolase</keyword>
<dbReference type="PROSITE" id="PS51910">
    <property type="entry name" value="GH18_2"/>
    <property type="match status" value="1"/>
</dbReference>
<dbReference type="GO" id="GO:0008843">
    <property type="term" value="F:endochitinase activity"/>
    <property type="evidence" value="ECO:0007669"/>
    <property type="project" value="UniProtKB-EC"/>
</dbReference>
<feature type="region of interest" description="Disordered" evidence="14">
    <location>
        <begin position="751"/>
        <end position="775"/>
    </location>
</feature>
<dbReference type="CDD" id="cd11618">
    <property type="entry name" value="ChtBD1_1"/>
    <property type="match status" value="1"/>
</dbReference>
<dbReference type="AlphaFoldDB" id="A0AAD9YN26"/>
<dbReference type="Proteomes" id="UP001281614">
    <property type="component" value="Unassembled WGS sequence"/>
</dbReference>
<evidence type="ECO:0000256" key="1">
    <source>
        <dbReference type="ARBA" id="ARBA00000822"/>
    </source>
</evidence>
<dbReference type="Gene3D" id="3.20.20.80">
    <property type="entry name" value="Glycosidases"/>
    <property type="match status" value="1"/>
</dbReference>
<feature type="signal peptide" evidence="15">
    <location>
        <begin position="1"/>
        <end position="17"/>
    </location>
</feature>
<evidence type="ECO:0000256" key="12">
    <source>
        <dbReference type="PROSITE-ProRule" id="PRU00261"/>
    </source>
</evidence>